<dbReference type="HOGENOM" id="CLU_1971499_0_0_1"/>
<dbReference type="AlphaFoldDB" id="R9NYJ1"/>
<accession>R9NYJ1</accession>
<dbReference type="Proteomes" id="UP000014071">
    <property type="component" value="Unassembled WGS sequence"/>
</dbReference>
<name>R9NYJ1_PSEHS</name>
<dbReference type="GeneID" id="24106640"/>
<reference evidence="2" key="1">
    <citation type="journal article" date="2013" name="Genome Announc.">
        <title>Draft genome sequence of the basidiomycetous yeast-like fungus Pseudozyma hubeiensis SY62, which produces an abundant amount of the biosurfactant mannosylerythritol lipids.</title>
        <authorList>
            <person name="Konishi M."/>
            <person name="Hatada Y."/>
            <person name="Horiuchi J."/>
        </authorList>
    </citation>
    <scope>NUCLEOTIDE SEQUENCE [LARGE SCALE GENOMIC DNA]</scope>
    <source>
        <strain evidence="2">SY62</strain>
    </source>
</reference>
<proteinExistence type="predicted"/>
<sequence>MECAPEEPGKMTAEKALELNEVAAICGPPRQQVCKGKEQLTVSQEEEVKAPRLAAGTARHMIKLPYLARVGGKGLSRRALFWTARQPPYAHQTGVAGALRNVGHRLSTFLGRRLYRKCIVQRSKETT</sequence>
<protein>
    <submittedName>
        <fullName evidence="1">Uncharacterized protein</fullName>
    </submittedName>
</protein>
<evidence type="ECO:0000313" key="2">
    <source>
        <dbReference type="Proteomes" id="UP000014071"/>
    </source>
</evidence>
<dbReference type="EMBL" id="DF238778">
    <property type="protein sequence ID" value="GAC93774.1"/>
    <property type="molecule type" value="Genomic_DNA"/>
</dbReference>
<keyword evidence="2" id="KW-1185">Reference proteome</keyword>
<evidence type="ECO:0000313" key="1">
    <source>
        <dbReference type="EMBL" id="GAC93774.1"/>
    </source>
</evidence>
<organism evidence="1 2">
    <name type="scientific">Pseudozyma hubeiensis (strain SY62)</name>
    <name type="common">Yeast</name>
    <dbReference type="NCBI Taxonomy" id="1305764"/>
    <lineage>
        <taxon>Eukaryota</taxon>
        <taxon>Fungi</taxon>
        <taxon>Dikarya</taxon>
        <taxon>Basidiomycota</taxon>
        <taxon>Ustilaginomycotina</taxon>
        <taxon>Ustilaginomycetes</taxon>
        <taxon>Ustilaginales</taxon>
        <taxon>Ustilaginaceae</taxon>
        <taxon>Pseudozyma</taxon>
    </lineage>
</organism>
<gene>
    <name evidence="1" type="ORF">PHSY_001339</name>
</gene>
<dbReference type="RefSeq" id="XP_012187361.1">
    <property type="nucleotide sequence ID" value="XM_012331971.1"/>
</dbReference>